<evidence type="ECO:0000313" key="2">
    <source>
        <dbReference type="Proteomes" id="UP000288002"/>
    </source>
</evidence>
<protein>
    <submittedName>
        <fullName evidence="1">Uncharacterized protein</fullName>
    </submittedName>
</protein>
<dbReference type="RefSeq" id="WP_274659080.1">
    <property type="nucleotide sequence ID" value="NZ_MKWS01000022.1"/>
</dbReference>
<dbReference type="EMBL" id="MKWS01000022">
    <property type="protein sequence ID" value="RVD75085.1"/>
    <property type="molecule type" value="Genomic_DNA"/>
</dbReference>
<name>A0AA94EJA2_9PSED</name>
<organism evidence="1 2">
    <name type="scientific">Pseudomonas koreensis</name>
    <dbReference type="NCBI Taxonomy" id="198620"/>
    <lineage>
        <taxon>Bacteria</taxon>
        <taxon>Pseudomonadati</taxon>
        <taxon>Pseudomonadota</taxon>
        <taxon>Gammaproteobacteria</taxon>
        <taxon>Pseudomonadales</taxon>
        <taxon>Pseudomonadaceae</taxon>
        <taxon>Pseudomonas</taxon>
    </lineage>
</organism>
<reference evidence="1 2" key="1">
    <citation type="submission" date="2016-10" db="EMBL/GenBank/DDBJ databases">
        <title>Search of new enzymes for the oxidation of sulfur compounds.</title>
        <authorList>
            <person name="Novo A."/>
            <person name="Moreira I.S."/>
            <person name="Castro P.M."/>
        </authorList>
    </citation>
    <scope>NUCLEOTIDE SEQUENCE [LARGE SCALE GENOMIC DNA]</scope>
    <source>
        <strain evidence="1 2">A9</strain>
    </source>
</reference>
<gene>
    <name evidence="1" type="ORF">A9HBioS_5052</name>
</gene>
<dbReference type="AlphaFoldDB" id="A0AA94EJA2"/>
<proteinExistence type="predicted"/>
<evidence type="ECO:0000313" key="1">
    <source>
        <dbReference type="EMBL" id="RVD75085.1"/>
    </source>
</evidence>
<sequence length="41" mass="4681">MALDWFNQRLLPEEQQQGVAENVGGDRDMIRLYTGSSEDNP</sequence>
<dbReference type="Proteomes" id="UP000288002">
    <property type="component" value="Unassembled WGS sequence"/>
</dbReference>
<comment type="caution">
    <text evidence="1">The sequence shown here is derived from an EMBL/GenBank/DDBJ whole genome shotgun (WGS) entry which is preliminary data.</text>
</comment>
<accession>A0AA94EJA2</accession>